<reference evidence="3 4" key="1">
    <citation type="submission" date="2014-10" db="EMBL/GenBank/DDBJ databases">
        <title>Draft genome of the hookworm Ancylostoma caninum.</title>
        <authorList>
            <person name="Mitreva M."/>
        </authorList>
    </citation>
    <scope>NUCLEOTIDE SEQUENCE [LARGE SCALE GENOMIC DNA]</scope>
    <source>
        <strain evidence="3 4">Baltimore</strain>
    </source>
</reference>
<protein>
    <recommendedName>
        <fullName evidence="2">DUF5641 domain-containing protein</fullName>
    </recommendedName>
</protein>
<organism evidence="3 4">
    <name type="scientific">Ancylostoma caninum</name>
    <name type="common">Dog hookworm</name>
    <dbReference type="NCBI Taxonomy" id="29170"/>
    <lineage>
        <taxon>Eukaryota</taxon>
        <taxon>Metazoa</taxon>
        <taxon>Ecdysozoa</taxon>
        <taxon>Nematoda</taxon>
        <taxon>Chromadorea</taxon>
        <taxon>Rhabditida</taxon>
        <taxon>Rhabditina</taxon>
        <taxon>Rhabditomorpha</taxon>
        <taxon>Strongyloidea</taxon>
        <taxon>Ancylostomatidae</taxon>
        <taxon>Ancylostomatinae</taxon>
        <taxon>Ancylostoma</taxon>
    </lineage>
</organism>
<dbReference type="STRING" id="29170.A0A368GJI4"/>
<feature type="domain" description="DUF5641" evidence="2">
    <location>
        <begin position="88"/>
        <end position="185"/>
    </location>
</feature>
<evidence type="ECO:0000313" key="3">
    <source>
        <dbReference type="EMBL" id="RCN44551.1"/>
    </source>
</evidence>
<dbReference type="EMBL" id="JOJR01000126">
    <property type="protein sequence ID" value="RCN44551.1"/>
    <property type="molecule type" value="Genomic_DNA"/>
</dbReference>
<proteinExistence type="predicted"/>
<gene>
    <name evidence="3" type="ORF">ANCCAN_09439</name>
</gene>
<dbReference type="AlphaFoldDB" id="A0A368GJI4"/>
<feature type="region of interest" description="Disordered" evidence="1">
    <location>
        <begin position="191"/>
        <end position="219"/>
    </location>
</feature>
<name>A0A368GJI4_ANCCA</name>
<dbReference type="Pfam" id="PF18701">
    <property type="entry name" value="DUF5641"/>
    <property type="match status" value="1"/>
</dbReference>
<evidence type="ECO:0000256" key="1">
    <source>
        <dbReference type="SAM" id="MobiDB-lite"/>
    </source>
</evidence>
<comment type="caution">
    <text evidence="3">The sequence shown here is derived from an EMBL/GenBank/DDBJ whole genome shotgun (WGS) entry which is preliminary data.</text>
</comment>
<dbReference type="PANTHER" id="PTHR47331:SF1">
    <property type="entry name" value="GAG-LIKE PROTEIN"/>
    <property type="match status" value="1"/>
</dbReference>
<sequence>MALKKTVRKHTIDLWTLGTLLFEIEATLNTRPITPVSTNPSGETYVLRPIDPINPNFRLGRLGEPNRIGNAYYDPSVSDSRELILSDYNTLRAKSELFWSIWRKEYLQALAERNNACLHGKQGARSTPKVGDVVLIHQDSTPRGSWPLGLIIHLNKSKDGYVRSVKVRTGKRNVLERSVNQLVPLEVAVVDEESTKKRSKSQAPTRTQPPRAAKRSKSK</sequence>
<accession>A0A368GJI4</accession>
<keyword evidence="4" id="KW-1185">Reference proteome</keyword>
<dbReference type="PANTHER" id="PTHR47331">
    <property type="entry name" value="PHD-TYPE DOMAIN-CONTAINING PROTEIN"/>
    <property type="match status" value="1"/>
</dbReference>
<evidence type="ECO:0000313" key="4">
    <source>
        <dbReference type="Proteomes" id="UP000252519"/>
    </source>
</evidence>
<dbReference type="InterPro" id="IPR040676">
    <property type="entry name" value="DUF5641"/>
</dbReference>
<dbReference type="Proteomes" id="UP000252519">
    <property type="component" value="Unassembled WGS sequence"/>
</dbReference>
<dbReference type="OrthoDB" id="5984724at2759"/>
<evidence type="ECO:0000259" key="2">
    <source>
        <dbReference type="Pfam" id="PF18701"/>
    </source>
</evidence>